<gene>
    <name evidence="3" type="ORF">LPB140_03795</name>
</gene>
<dbReference type="AlphaFoldDB" id="A0A1L3JAD4"/>
<evidence type="ECO:0000259" key="2">
    <source>
        <dbReference type="Pfam" id="PF07715"/>
    </source>
</evidence>
<dbReference type="Proteomes" id="UP000242561">
    <property type="component" value="Chromosome"/>
</dbReference>
<protein>
    <recommendedName>
        <fullName evidence="2">TonB-dependent receptor plug domain-containing protein</fullName>
    </recommendedName>
</protein>
<keyword evidence="1" id="KW-0732">Signal</keyword>
<dbReference type="Gene3D" id="2.170.130.10">
    <property type="entry name" value="TonB-dependent receptor, plug domain"/>
    <property type="match status" value="1"/>
</dbReference>
<accession>A0A1L3JAD4</accession>
<dbReference type="EMBL" id="CP018154">
    <property type="protein sequence ID" value="APG62079.1"/>
    <property type="molecule type" value="Genomic_DNA"/>
</dbReference>
<name>A0A1L3JAD4_9SPHN</name>
<proteinExistence type="predicted"/>
<evidence type="ECO:0000256" key="1">
    <source>
        <dbReference type="SAM" id="SignalP"/>
    </source>
</evidence>
<organism evidence="3 4">
    <name type="scientific">Sphingorhabdus lutea</name>
    <dbReference type="NCBI Taxonomy" id="1913578"/>
    <lineage>
        <taxon>Bacteria</taxon>
        <taxon>Pseudomonadati</taxon>
        <taxon>Pseudomonadota</taxon>
        <taxon>Alphaproteobacteria</taxon>
        <taxon>Sphingomonadales</taxon>
        <taxon>Sphingomonadaceae</taxon>
        <taxon>Sphingorhabdus</taxon>
    </lineage>
</organism>
<dbReference type="Pfam" id="PF07715">
    <property type="entry name" value="Plug"/>
    <property type="match status" value="1"/>
</dbReference>
<dbReference type="SUPFAM" id="SSF56935">
    <property type="entry name" value="Porins"/>
    <property type="match status" value="1"/>
</dbReference>
<evidence type="ECO:0000313" key="4">
    <source>
        <dbReference type="Proteomes" id="UP000242561"/>
    </source>
</evidence>
<keyword evidence="4" id="KW-1185">Reference proteome</keyword>
<reference evidence="3 4" key="1">
    <citation type="submission" date="2016-11" db="EMBL/GenBank/DDBJ databases">
        <title>Sphingorhabdus sp. LPB0140, isolated from marine environment.</title>
        <authorList>
            <person name="Kim E."/>
            <person name="Yi H."/>
        </authorList>
    </citation>
    <scope>NUCLEOTIDE SEQUENCE [LARGE SCALE GENOMIC DNA]</scope>
    <source>
        <strain evidence="3 4">LPB0140</strain>
    </source>
</reference>
<dbReference type="STRING" id="1913578.LPB140_03795"/>
<sequence>MNFVLTAPKLRRMLICSAAIIALSHFTAPAMAQEQTKNSANADNNQPAASNLVKSTNINNNLQPIKENGRDIYTAEQFTRFAPQNALDMADQIPGFSIKDISNERGLGSASQNVLINGKRISGKSTDARSILSQIPAKNVIQLEIIEGSTLNIGGLSGQVLNLISAEGQWSGTFDWQGQIRPHRGFMWRDAEVNITGPALGGKLALGINNEAGRRGGVGQEIVTDANDNLILFRDRATNNRFDNPQISMTFNREAGNGNIFNLNASYARFFFRRNQSATLIDNNQIVGEEFPRGGEDEWNSEISTDYEFSLGKGTLKLIGYYRFEHSPSFSSFETRFSDMRPARGSRFERDMDESERIIRAEYRWNKGPNNWQFAGEYAHNFLDSKSRLFTLQPNGQYIGQMLPHPNSRVEENRFNASVNFNRALHPKLNLQVNLAGEFSEISQEGAGGLTRQFWRPKGKITLAYKYSPSTDINFIAERKVGQLDFGDFISSVDVQQNNNNAANPDLVPPQSWLFTIDANQSLGKLGSLNINFNAEKISDIVDQIPIGPNGEAPGNLPRATQYWMGGKASLLLDQLGVRGGKLDLNILLQNSRLRDPLLGNIRQISGNTQTHWFVEFRQDIPNSDWAWGASGELQKTAPYYRLNYTNKDYYSDPFLRAYIEHKDILGLKIRASLMNIANQKEAYRETFYLARRDGPIGRFENGFNKVGLFYRFDISGTF</sequence>
<feature type="signal peptide" evidence="1">
    <location>
        <begin position="1"/>
        <end position="32"/>
    </location>
</feature>
<feature type="domain" description="TonB-dependent receptor plug" evidence="2">
    <location>
        <begin position="71"/>
        <end position="150"/>
    </location>
</feature>
<feature type="chain" id="PRO_5012453616" description="TonB-dependent receptor plug domain-containing protein" evidence="1">
    <location>
        <begin position="33"/>
        <end position="719"/>
    </location>
</feature>
<dbReference type="InterPro" id="IPR012910">
    <property type="entry name" value="Plug_dom"/>
</dbReference>
<dbReference type="KEGG" id="sphl:LPB140_03795"/>
<dbReference type="InterPro" id="IPR037066">
    <property type="entry name" value="Plug_dom_sf"/>
</dbReference>
<evidence type="ECO:0000313" key="3">
    <source>
        <dbReference type="EMBL" id="APG62079.1"/>
    </source>
</evidence>